<protein>
    <submittedName>
        <fullName evidence="1">Uncharacterized protein</fullName>
    </submittedName>
</protein>
<accession>A0A4Y7PF08</accession>
<evidence type="ECO:0000313" key="2">
    <source>
        <dbReference type="Proteomes" id="UP000294933"/>
    </source>
</evidence>
<dbReference type="AlphaFoldDB" id="A0A4Y7PF08"/>
<reference evidence="1 2" key="1">
    <citation type="submission" date="2018-06" db="EMBL/GenBank/DDBJ databases">
        <title>A transcriptomic atlas of mushroom development highlights an independent origin of complex multicellularity.</title>
        <authorList>
            <consortium name="DOE Joint Genome Institute"/>
            <person name="Krizsan K."/>
            <person name="Almasi E."/>
            <person name="Merenyi Z."/>
            <person name="Sahu N."/>
            <person name="Viragh M."/>
            <person name="Koszo T."/>
            <person name="Mondo S."/>
            <person name="Kiss B."/>
            <person name="Balint B."/>
            <person name="Kues U."/>
            <person name="Barry K."/>
            <person name="Hegedus J.C."/>
            <person name="Henrissat B."/>
            <person name="Johnson J."/>
            <person name="Lipzen A."/>
            <person name="Ohm R."/>
            <person name="Nagy I."/>
            <person name="Pangilinan J."/>
            <person name="Yan J."/>
            <person name="Xiong Y."/>
            <person name="Grigoriev I.V."/>
            <person name="Hibbett D.S."/>
            <person name="Nagy L.G."/>
        </authorList>
    </citation>
    <scope>NUCLEOTIDE SEQUENCE [LARGE SCALE GENOMIC DNA]</scope>
    <source>
        <strain evidence="1 2">SZMC22713</strain>
    </source>
</reference>
<proteinExistence type="predicted"/>
<dbReference type="VEuPathDB" id="FungiDB:BD410DRAFT_810401"/>
<evidence type="ECO:0000313" key="1">
    <source>
        <dbReference type="EMBL" id="TDL13608.1"/>
    </source>
</evidence>
<name>A0A4Y7PF08_9AGAM</name>
<keyword evidence="2" id="KW-1185">Reference proteome</keyword>
<sequence>MGWQAIHKQNSFGIPPITLIQADDLFPVGTAVPNGYDRTLQQPHRQRTRLNCSSIQDSDYNVPTGTKRKSCLPIDLERPAKCVTLTLLSVAGTTTKALCCGRRKMRNRSPRKITPLYSCPTELLRAITLYLTPPGEIPVQELRALVQVSPYFLKLYKAQYWLAVQFVATPLKDSSSVDIKLLTTSSFDGLMVWRRSAESFMKIRQLSICLSPQVDTATYETELLWSFFLSLPQQLTPHIERLFIIITGPERYQLVRLMGAIHKAGIQRMKILTHLTSGESPMALSSISSVLSGLEEIKIDHLPGLIPLRSWLFSSIISSASTVRCLMLTNLPMGVDEWEELLLSMVTFPALKECKFELTITFDILMSLVQRHPLIQSIRVLDSSREQRKEMNLLGGGQKVALPELRDIEGPAEFIVSILNFLQFHPPQLFRIRVHTSGHNLSFLEVDRILGRMPRSITTLHFELGTDTNCRSFANTKRKRVERNLRNVEHLVISRNSSRPLEGKAMDHVVEWISLFPRLLSVMAFVNYPKREVFTAKLLRACRTLTNEMLKILYQLLTQYDDNTHKYHGTTIGDRTYSRFALEDGATAGGAGDNASKLTFRLTGIQRNGVEPMVMWEIERTECEEVMAMVERVYGSGISWHDGPMEVVRVPADEEASVLPVLSSSSQRAIST</sequence>
<dbReference type="EMBL" id="ML170528">
    <property type="protein sequence ID" value="TDL13608.1"/>
    <property type="molecule type" value="Genomic_DNA"/>
</dbReference>
<dbReference type="Proteomes" id="UP000294933">
    <property type="component" value="Unassembled WGS sequence"/>
</dbReference>
<organism evidence="1 2">
    <name type="scientific">Rickenella mellea</name>
    <dbReference type="NCBI Taxonomy" id="50990"/>
    <lineage>
        <taxon>Eukaryota</taxon>
        <taxon>Fungi</taxon>
        <taxon>Dikarya</taxon>
        <taxon>Basidiomycota</taxon>
        <taxon>Agaricomycotina</taxon>
        <taxon>Agaricomycetes</taxon>
        <taxon>Hymenochaetales</taxon>
        <taxon>Rickenellaceae</taxon>
        <taxon>Rickenella</taxon>
    </lineage>
</organism>
<gene>
    <name evidence="1" type="ORF">BD410DRAFT_810401</name>
</gene>